<evidence type="ECO:0000313" key="1">
    <source>
        <dbReference type="EMBL" id="GJE91598.1"/>
    </source>
</evidence>
<name>A0A9P3GB09_9APHY</name>
<protein>
    <submittedName>
        <fullName evidence="1">Uncharacterized protein</fullName>
    </submittedName>
</protein>
<gene>
    <name evidence="1" type="ORF">PsYK624_077480</name>
</gene>
<dbReference type="EMBL" id="BPQB01000022">
    <property type="protein sequence ID" value="GJE91598.1"/>
    <property type="molecule type" value="Genomic_DNA"/>
</dbReference>
<comment type="caution">
    <text evidence="1">The sequence shown here is derived from an EMBL/GenBank/DDBJ whole genome shotgun (WGS) entry which is preliminary data.</text>
</comment>
<dbReference type="AlphaFoldDB" id="A0A9P3GB09"/>
<dbReference type="Proteomes" id="UP000703269">
    <property type="component" value="Unassembled WGS sequence"/>
</dbReference>
<accession>A0A9P3GB09</accession>
<organism evidence="1 2">
    <name type="scientific">Phanerochaete sordida</name>
    <dbReference type="NCBI Taxonomy" id="48140"/>
    <lineage>
        <taxon>Eukaryota</taxon>
        <taxon>Fungi</taxon>
        <taxon>Dikarya</taxon>
        <taxon>Basidiomycota</taxon>
        <taxon>Agaricomycotina</taxon>
        <taxon>Agaricomycetes</taxon>
        <taxon>Polyporales</taxon>
        <taxon>Phanerochaetaceae</taxon>
        <taxon>Phanerochaete</taxon>
    </lineage>
</organism>
<proteinExistence type="predicted"/>
<sequence>MVEALRRCPLRGAAWQTNCHPRQKARRHGPAHETRYDLQRLPRLSGSQAVRALRYPHYARRAGIKWDRILPFQHHGTVLFRWFLQVTLLALNARNAEAL</sequence>
<evidence type="ECO:0000313" key="2">
    <source>
        <dbReference type="Proteomes" id="UP000703269"/>
    </source>
</evidence>
<reference evidence="1 2" key="1">
    <citation type="submission" date="2021-08" db="EMBL/GenBank/DDBJ databases">
        <title>Draft Genome Sequence of Phanerochaete sordida strain YK-624.</title>
        <authorList>
            <person name="Mori T."/>
            <person name="Dohra H."/>
            <person name="Suzuki T."/>
            <person name="Kawagishi H."/>
            <person name="Hirai H."/>
        </authorList>
    </citation>
    <scope>NUCLEOTIDE SEQUENCE [LARGE SCALE GENOMIC DNA]</scope>
    <source>
        <strain evidence="1 2">YK-624</strain>
    </source>
</reference>
<keyword evidence="2" id="KW-1185">Reference proteome</keyword>